<comment type="caution">
    <text evidence="2">The sequence shown here is derived from an EMBL/GenBank/DDBJ whole genome shotgun (WGS) entry which is preliminary data.</text>
</comment>
<protein>
    <submittedName>
        <fullName evidence="2">Uncharacterized protein</fullName>
    </submittedName>
</protein>
<gene>
    <name evidence="2" type="ORF">AC578_5403</name>
</gene>
<feature type="compositionally biased region" description="Basic and acidic residues" evidence="1">
    <location>
        <begin position="1"/>
        <end position="20"/>
    </location>
</feature>
<sequence>MRILKEAQQRARSNSKERSRPKTLPTDTRHRIQYVTESRDPGPVLQYHHFNNGKFGSFVTSKSPSIYTETSFDTFRNAHGLRTVLHLAAFTLRFTTIARVVGSAEIDASLQQQVQDSLPRSVG</sequence>
<reference evidence="2 3" key="1">
    <citation type="submission" date="2015-07" db="EMBL/GenBank/DDBJ databases">
        <title>Comparative genomics of the Sigatoka disease complex on banana suggests a link between parallel evolutionary changes in Pseudocercospora fijiensis and Pseudocercospora eumusae and increased virulence on the banana host.</title>
        <authorList>
            <person name="Chang T.-C."/>
            <person name="Salvucci A."/>
            <person name="Crous P.W."/>
            <person name="Stergiopoulos I."/>
        </authorList>
    </citation>
    <scope>NUCLEOTIDE SEQUENCE [LARGE SCALE GENOMIC DNA]</scope>
    <source>
        <strain evidence="2 3">CBS 114824</strain>
    </source>
</reference>
<keyword evidence="3" id="KW-1185">Reference proteome</keyword>
<evidence type="ECO:0000313" key="2">
    <source>
        <dbReference type="EMBL" id="KXT02784.1"/>
    </source>
</evidence>
<evidence type="ECO:0000256" key="1">
    <source>
        <dbReference type="SAM" id="MobiDB-lite"/>
    </source>
</evidence>
<proteinExistence type="predicted"/>
<accession>A0A139HJV4</accession>
<organism evidence="2 3">
    <name type="scientific">Pseudocercospora eumusae</name>
    <dbReference type="NCBI Taxonomy" id="321146"/>
    <lineage>
        <taxon>Eukaryota</taxon>
        <taxon>Fungi</taxon>
        <taxon>Dikarya</taxon>
        <taxon>Ascomycota</taxon>
        <taxon>Pezizomycotina</taxon>
        <taxon>Dothideomycetes</taxon>
        <taxon>Dothideomycetidae</taxon>
        <taxon>Mycosphaerellales</taxon>
        <taxon>Mycosphaerellaceae</taxon>
        <taxon>Pseudocercospora</taxon>
    </lineage>
</organism>
<dbReference type="EMBL" id="LFZN01000037">
    <property type="protein sequence ID" value="KXT02784.1"/>
    <property type="molecule type" value="Genomic_DNA"/>
</dbReference>
<dbReference type="AlphaFoldDB" id="A0A139HJV4"/>
<name>A0A139HJV4_9PEZI</name>
<evidence type="ECO:0000313" key="3">
    <source>
        <dbReference type="Proteomes" id="UP000070133"/>
    </source>
</evidence>
<dbReference type="Proteomes" id="UP000070133">
    <property type="component" value="Unassembled WGS sequence"/>
</dbReference>
<feature type="region of interest" description="Disordered" evidence="1">
    <location>
        <begin position="1"/>
        <end position="30"/>
    </location>
</feature>